<dbReference type="PANTHER" id="PTHR10283">
    <property type="entry name" value="SOLUTE CARRIER FAMILY 13 MEMBER"/>
    <property type="match status" value="1"/>
</dbReference>
<dbReference type="AlphaFoldDB" id="V4A4R7"/>
<dbReference type="GO" id="GO:0005886">
    <property type="term" value="C:plasma membrane"/>
    <property type="evidence" value="ECO:0007669"/>
    <property type="project" value="TreeGrafter"/>
</dbReference>
<evidence type="ECO:0000256" key="2">
    <source>
        <dbReference type="ARBA" id="ARBA00006772"/>
    </source>
</evidence>
<dbReference type="InterPro" id="IPR001898">
    <property type="entry name" value="SLC13A/DASS"/>
</dbReference>
<dbReference type="KEGG" id="lgi:LOTGIDRAFT_163443"/>
<evidence type="ECO:0000256" key="3">
    <source>
        <dbReference type="ARBA" id="ARBA00022692"/>
    </source>
</evidence>
<dbReference type="GeneID" id="20239416"/>
<evidence type="ECO:0000313" key="8">
    <source>
        <dbReference type="Proteomes" id="UP000030746"/>
    </source>
</evidence>
<dbReference type="OrthoDB" id="6493944at2759"/>
<dbReference type="PANTHER" id="PTHR10283:SF82">
    <property type="entry name" value="SOLUTE CARRIER FAMILY 13 MEMBER 2"/>
    <property type="match status" value="1"/>
</dbReference>
<organism evidence="7 8">
    <name type="scientific">Lottia gigantea</name>
    <name type="common">Giant owl limpet</name>
    <dbReference type="NCBI Taxonomy" id="225164"/>
    <lineage>
        <taxon>Eukaryota</taxon>
        <taxon>Metazoa</taxon>
        <taxon>Spiralia</taxon>
        <taxon>Lophotrochozoa</taxon>
        <taxon>Mollusca</taxon>
        <taxon>Gastropoda</taxon>
        <taxon>Patellogastropoda</taxon>
        <taxon>Lottioidea</taxon>
        <taxon>Lottiidae</taxon>
        <taxon>Lottia</taxon>
    </lineage>
</organism>
<reference evidence="7 8" key="1">
    <citation type="journal article" date="2013" name="Nature">
        <title>Insights into bilaterian evolution from three spiralian genomes.</title>
        <authorList>
            <person name="Simakov O."/>
            <person name="Marletaz F."/>
            <person name="Cho S.J."/>
            <person name="Edsinger-Gonzales E."/>
            <person name="Havlak P."/>
            <person name="Hellsten U."/>
            <person name="Kuo D.H."/>
            <person name="Larsson T."/>
            <person name="Lv J."/>
            <person name="Arendt D."/>
            <person name="Savage R."/>
            <person name="Osoegawa K."/>
            <person name="de Jong P."/>
            <person name="Grimwood J."/>
            <person name="Chapman J.A."/>
            <person name="Shapiro H."/>
            <person name="Aerts A."/>
            <person name="Otillar R.P."/>
            <person name="Terry A.Y."/>
            <person name="Boore J.L."/>
            <person name="Grigoriev I.V."/>
            <person name="Lindberg D.R."/>
            <person name="Seaver E.C."/>
            <person name="Weisblat D.A."/>
            <person name="Putnam N.H."/>
            <person name="Rokhsar D.S."/>
        </authorList>
    </citation>
    <scope>NUCLEOTIDE SEQUENCE [LARGE SCALE GENOMIC DNA]</scope>
</reference>
<keyword evidence="8" id="KW-1185">Reference proteome</keyword>
<feature type="transmembrane region" description="Helical" evidence="6">
    <location>
        <begin position="67"/>
        <end position="92"/>
    </location>
</feature>
<feature type="transmembrane region" description="Helical" evidence="6">
    <location>
        <begin position="370"/>
        <end position="390"/>
    </location>
</feature>
<evidence type="ECO:0008006" key="9">
    <source>
        <dbReference type="Google" id="ProtNLM"/>
    </source>
</evidence>
<evidence type="ECO:0000256" key="1">
    <source>
        <dbReference type="ARBA" id="ARBA00004141"/>
    </source>
</evidence>
<evidence type="ECO:0000313" key="7">
    <source>
        <dbReference type="EMBL" id="ESO91712.1"/>
    </source>
</evidence>
<dbReference type="GO" id="GO:0015556">
    <property type="term" value="F:C4-dicarboxylate transmembrane transporter activity"/>
    <property type="evidence" value="ECO:0007669"/>
    <property type="project" value="UniProtKB-ARBA"/>
</dbReference>
<dbReference type="Pfam" id="PF00939">
    <property type="entry name" value="Na_sulph_symp"/>
    <property type="match status" value="2"/>
</dbReference>
<dbReference type="GO" id="GO:0005310">
    <property type="term" value="F:dicarboxylic acid transmembrane transporter activity"/>
    <property type="evidence" value="ECO:0007669"/>
    <property type="project" value="UniProtKB-ARBA"/>
</dbReference>
<feature type="transmembrane region" description="Helical" evidence="6">
    <location>
        <begin position="248"/>
        <end position="268"/>
    </location>
</feature>
<protein>
    <recommendedName>
        <fullName evidence="9">Citrate transporter-like domain-containing protein</fullName>
    </recommendedName>
</protein>
<dbReference type="EMBL" id="KB202237">
    <property type="protein sequence ID" value="ESO91712.1"/>
    <property type="molecule type" value="Genomic_DNA"/>
</dbReference>
<evidence type="ECO:0000256" key="5">
    <source>
        <dbReference type="ARBA" id="ARBA00023136"/>
    </source>
</evidence>
<dbReference type="RefSeq" id="XP_009057765.1">
    <property type="nucleotide sequence ID" value="XM_009059517.1"/>
</dbReference>
<evidence type="ECO:0000256" key="6">
    <source>
        <dbReference type="SAM" id="Phobius"/>
    </source>
</evidence>
<feature type="transmembrane region" description="Helical" evidence="6">
    <location>
        <begin position="396"/>
        <end position="415"/>
    </location>
</feature>
<dbReference type="CTD" id="20239416"/>
<dbReference type="Proteomes" id="UP000030746">
    <property type="component" value="Unassembled WGS sequence"/>
</dbReference>
<dbReference type="HOGENOM" id="CLU_005170_9_1_1"/>
<comment type="similarity">
    <text evidence="2">Belongs to the SLC13A/DASS transporter (TC 2.A.47) family. NADC subfamily.</text>
</comment>
<name>V4A4R7_LOTGI</name>
<accession>V4A4R7</accession>
<gene>
    <name evidence="7" type="ORF">LOTGIDRAFT_163443</name>
</gene>
<evidence type="ECO:0000256" key="4">
    <source>
        <dbReference type="ARBA" id="ARBA00022989"/>
    </source>
</evidence>
<comment type="subcellular location">
    <subcellularLocation>
        <location evidence="1">Membrane</location>
        <topology evidence="1">Multi-pass membrane protein</topology>
    </subcellularLocation>
</comment>
<proteinExistence type="inferred from homology"/>
<feature type="transmembrane region" description="Helical" evidence="6">
    <location>
        <begin position="214"/>
        <end position="236"/>
    </location>
</feature>
<feature type="transmembrane region" description="Helical" evidence="6">
    <location>
        <begin position="462"/>
        <end position="486"/>
    </location>
</feature>
<dbReference type="OMA" id="PVNFANW"/>
<sequence length="523" mass="57490">MTEYIAVVKLSISTVTSVTCYYKMSVRRVLRIIRESSTLWFAILVPLILLPLPLLHPNDVSRCAYCVLLIAIYWITEIIPLAVTSLLPVVLFPLWGVMSAKDTCSSYVKDTLMLFLGSLIVAVAVERWNLHKRLALRTLTLVGPEPKCIPREWRPEETEDKEFLVLAKSFSICTAYAANIGGMATLTGTPPNVIFSGQVDTLFGHYGLESGVNFANWLLIGIPVSAIIFVFCWGWLTFVMKGKTFPEVIVAINFLILVLLWVTRSPGFITGWGAGFKPKFVKDSTSAILISVLMFILPSKPPICTTSSDDYSLENNRGRENEKKFVYEPILNWKIVHEKVAWGVLLLMGGGFAIADGCQKSGFSQWISDGLIGLAALPEWTIAFLLSLIIACGTEVTSNAATATLFLPIVFSLAVQLEVHPLYFMVPCTMATSLAFLLPVATPPNAIAFSSGYLEVKDMVKTGIAMNLFSLLVVNLALNTWVVPLYDLHNLPDAFRNLTLSSNMSALSLSFSTLPPISTAPTV</sequence>
<feature type="transmembrane region" description="Helical" evidence="6">
    <location>
        <begin position="37"/>
        <end position="55"/>
    </location>
</feature>
<keyword evidence="3 6" id="KW-0812">Transmembrane</keyword>
<keyword evidence="5 6" id="KW-0472">Membrane</keyword>
<keyword evidence="4 6" id="KW-1133">Transmembrane helix</keyword>